<dbReference type="AlphaFoldDB" id="A0A6I9VNY6"/>
<dbReference type="GeneID" id="105227782"/>
<protein>
    <submittedName>
        <fullName evidence="5">Phenoloxidase 2</fullName>
    </submittedName>
</protein>
<dbReference type="Gene3D" id="1.10.1280.10">
    <property type="entry name" value="Di-copper center containing domain from catechol oxidase"/>
    <property type="match status" value="1"/>
</dbReference>
<dbReference type="PRINTS" id="PR00187">
    <property type="entry name" value="HAEMOCYANIN"/>
</dbReference>
<reference evidence="5" key="1">
    <citation type="submission" date="2025-08" db="UniProtKB">
        <authorList>
            <consortium name="RefSeq"/>
        </authorList>
    </citation>
    <scope>IDENTIFICATION</scope>
    <source>
        <tissue evidence="5">Adult</tissue>
    </source>
</reference>
<dbReference type="Gene3D" id="2.60.40.1520">
    <property type="entry name" value="Hemocyanin, C-terminal domain"/>
    <property type="match status" value="1"/>
</dbReference>
<organism evidence="4 5">
    <name type="scientific">Bactrocera dorsalis</name>
    <name type="common">Oriental fruit fly</name>
    <name type="synonym">Dacus dorsalis</name>
    <dbReference type="NCBI Taxonomy" id="27457"/>
    <lineage>
        <taxon>Eukaryota</taxon>
        <taxon>Metazoa</taxon>
        <taxon>Ecdysozoa</taxon>
        <taxon>Arthropoda</taxon>
        <taxon>Hexapoda</taxon>
        <taxon>Insecta</taxon>
        <taxon>Pterygota</taxon>
        <taxon>Neoptera</taxon>
        <taxon>Endopterygota</taxon>
        <taxon>Diptera</taxon>
        <taxon>Brachycera</taxon>
        <taxon>Muscomorpha</taxon>
        <taxon>Tephritoidea</taxon>
        <taxon>Tephritidae</taxon>
        <taxon>Bactrocera</taxon>
        <taxon>Bactrocera</taxon>
    </lineage>
</organism>
<dbReference type="SUPFAM" id="SSF48056">
    <property type="entry name" value="Di-copper centre-containing domain"/>
    <property type="match status" value="1"/>
</dbReference>
<dbReference type="Proteomes" id="UP001652620">
    <property type="component" value="Chromosome 3"/>
</dbReference>
<feature type="domain" description="Hemocyanin C-terminal" evidence="3">
    <location>
        <begin position="435"/>
        <end position="712"/>
    </location>
</feature>
<dbReference type="InterPro" id="IPR000896">
    <property type="entry name" value="Hemocyanin/hexamerin_mid_dom"/>
</dbReference>
<dbReference type="InterPro" id="IPR014756">
    <property type="entry name" value="Ig_E-set"/>
</dbReference>
<evidence type="ECO:0000313" key="4">
    <source>
        <dbReference type="Proteomes" id="UP001652620"/>
    </source>
</evidence>
<dbReference type="KEGG" id="bdr:105227782"/>
<dbReference type="PANTHER" id="PTHR11511">
    <property type="entry name" value="LARVAL STORAGE PROTEIN/PHENOLOXIDASE"/>
    <property type="match status" value="1"/>
</dbReference>
<evidence type="ECO:0000313" key="5">
    <source>
        <dbReference type="RefSeq" id="XP_011205594.3"/>
    </source>
</evidence>
<dbReference type="SUPFAM" id="SSF81296">
    <property type="entry name" value="E set domains"/>
    <property type="match status" value="1"/>
</dbReference>
<dbReference type="SUPFAM" id="SSF48050">
    <property type="entry name" value="Hemocyanin, N-terminal domain"/>
    <property type="match status" value="1"/>
</dbReference>
<dbReference type="OrthoDB" id="8119704at2759"/>
<dbReference type="InterPro" id="IPR005204">
    <property type="entry name" value="Hemocyanin_N"/>
</dbReference>
<dbReference type="Pfam" id="PF00372">
    <property type="entry name" value="Hemocyanin_M"/>
    <property type="match status" value="1"/>
</dbReference>
<gene>
    <name evidence="5" type="primary">LOC105227782</name>
</gene>
<dbReference type="InterPro" id="IPR008922">
    <property type="entry name" value="Di-copper_centre_dom_sf"/>
</dbReference>
<name>A0A6I9VNY6_BACDO</name>
<keyword evidence="4" id="KW-1185">Reference proteome</keyword>
<dbReference type="InterPro" id="IPR036697">
    <property type="entry name" value="Hemocyanin_N_sf"/>
</dbReference>
<dbReference type="InterPro" id="IPR013788">
    <property type="entry name" value="Hemocyanin/hexamerin"/>
</dbReference>
<dbReference type="RefSeq" id="XP_011205594.3">
    <property type="nucleotide sequence ID" value="XM_011207292.3"/>
</dbReference>
<evidence type="ECO:0000259" key="1">
    <source>
        <dbReference type="Pfam" id="PF00372"/>
    </source>
</evidence>
<evidence type="ECO:0000259" key="2">
    <source>
        <dbReference type="Pfam" id="PF03722"/>
    </source>
</evidence>
<dbReference type="PANTHER" id="PTHR11511:SF24">
    <property type="entry name" value="GH04080P"/>
    <property type="match status" value="1"/>
</dbReference>
<dbReference type="Pfam" id="PF03722">
    <property type="entry name" value="Hemocyanin_N"/>
    <property type="match status" value="1"/>
</dbReference>
<dbReference type="PROSITE" id="PS00210">
    <property type="entry name" value="HEMOCYANIN_2"/>
    <property type="match status" value="1"/>
</dbReference>
<sequence length="735" mass="85048">MHSLLSFVLNATKNKKMTDYAKAFQMLFQSPLEPIYTCRDNGKCIFELPDSHYMECDGGVKEMLQERYANSEHIRFALQELPSKPDLSFADKLSVKQNFSLFNTLHKEIAGKLIRLLMEAEDLDNFLSLCVYSRHRLNAMLFQYCYSVALLHRRDTRGIWVPPVAEIFPANFIEPSAFTKMRKALQFKGNKKPHVQIPHNYTASDREIEQRLAYFREDIGVNMHHWHWHLVYPNSGTREIINKDRRGELFYYMHQQILARYNAERFCNKLAKALPLSNLREPIEEGYYPKLLDHAHQRTYPGRSGNLCLQDVNREDTTVEIADMERWADRILAAIDQGFVRDSHGNKYILDEVTGIDILGNIIEESDLSINVQYYGKLHNMGHNSIASIHDPDHRHMEEFGVIGHNMTAMRDPVFYRWHTYINNIMLKFKKLLPPYSEQQLSFSDINLREIEVRTSSLKEPNHFETFWQNSEVDLAAGLDFTADSGLHASYTHLQHASFEYCFVVENNSEHVKCGTCRIFLCPIKDESGKLLKLEEQRLLAIELDKFTVKLYPGENQLKRLSEESSVTIAVERTFGRTTNKDALSEANPELNTRLHFCGCGWPHYMLLPKGKIRGQRFDLFVMISDYADDAVQQPGQTRDCHNCEDVPNEVFDENSTLCNDNAASFCGLRDKLYPDKRTMGYPFDRRLPADTLNGLVEQFGNMQRIDVTITFNDEVRSAVDEVDLNGEDISSLAR</sequence>
<dbReference type="InParanoid" id="A0A6I9VNY6"/>
<dbReference type="PROSITE" id="PS00209">
    <property type="entry name" value="HEMOCYANIN_1"/>
    <property type="match status" value="1"/>
</dbReference>
<dbReference type="InterPro" id="IPR005203">
    <property type="entry name" value="Hemocyanin_C"/>
</dbReference>
<feature type="domain" description="Hemocyanin N-terminal" evidence="2">
    <location>
        <begin position="45"/>
        <end position="158"/>
    </location>
</feature>
<proteinExistence type="predicted"/>
<dbReference type="InterPro" id="IPR037020">
    <property type="entry name" value="Hemocyanin_C_sf"/>
</dbReference>
<dbReference type="GO" id="GO:0005576">
    <property type="term" value="C:extracellular region"/>
    <property type="evidence" value="ECO:0007669"/>
    <property type="project" value="UniProtKB-ARBA"/>
</dbReference>
<dbReference type="Gene3D" id="1.20.1370.10">
    <property type="entry name" value="Hemocyanin, N-terminal domain"/>
    <property type="match status" value="1"/>
</dbReference>
<evidence type="ECO:0000259" key="3">
    <source>
        <dbReference type="Pfam" id="PF03723"/>
    </source>
</evidence>
<dbReference type="Pfam" id="PF03723">
    <property type="entry name" value="Hemocyanin_C"/>
    <property type="match status" value="1"/>
</dbReference>
<accession>A0A6I9VNY6</accession>
<feature type="domain" description="Hemocyanin middle" evidence="1">
    <location>
        <begin position="163"/>
        <end position="425"/>
    </location>
</feature>